<name>A0ABW3B0V9_9FLAO</name>
<accession>A0ABW3B0V9</accession>
<sequence length="284" mass="32220">MKTIKLLFAIAFLAMVFTSCTDENDDPITITENPLEEFNLLTSIDANNHIIEVYSEQNQYTIGYNELFYRIKDQGTASYVSNAEIKLTPVMHMVSMMHSCPKSAIVKTEDASVYKGYSIFQMPGNADEYWEFNFEYTINGQTYEASERVAVDAPTDGKKRVSSFMGADDKRYIIAMMPIEPEVKVNDFSAMVFTMKNMMQFPLVENYTILIDPRMPGMGNHSSPNNEHLNFDAATGMYTGKLSLTMTGYWKINLKLMSAADEVLKGEDVTDENEGSSLYFELEF</sequence>
<dbReference type="Proteomes" id="UP001597012">
    <property type="component" value="Unassembled WGS sequence"/>
</dbReference>
<feature type="signal peptide" evidence="1">
    <location>
        <begin position="1"/>
        <end position="21"/>
    </location>
</feature>
<gene>
    <name evidence="2" type="ORF">ACFQZJ_02895</name>
</gene>
<reference evidence="3" key="1">
    <citation type="journal article" date="2019" name="Int. J. Syst. Evol. Microbiol.">
        <title>The Global Catalogue of Microorganisms (GCM) 10K type strain sequencing project: providing services to taxonomists for standard genome sequencing and annotation.</title>
        <authorList>
            <consortium name="The Broad Institute Genomics Platform"/>
            <consortium name="The Broad Institute Genome Sequencing Center for Infectious Disease"/>
            <person name="Wu L."/>
            <person name="Ma J."/>
        </authorList>
    </citation>
    <scope>NUCLEOTIDE SEQUENCE [LARGE SCALE GENOMIC DNA]</scope>
    <source>
        <strain evidence="3">CCUG 61948</strain>
    </source>
</reference>
<evidence type="ECO:0000313" key="2">
    <source>
        <dbReference type="EMBL" id="MFD0796393.1"/>
    </source>
</evidence>
<proteinExistence type="predicted"/>
<dbReference type="PROSITE" id="PS51257">
    <property type="entry name" value="PROKAR_LIPOPROTEIN"/>
    <property type="match status" value="1"/>
</dbReference>
<evidence type="ECO:0000256" key="1">
    <source>
        <dbReference type="SAM" id="SignalP"/>
    </source>
</evidence>
<keyword evidence="1" id="KW-0732">Signal</keyword>
<protein>
    <recommendedName>
        <fullName evidence="4">YtkA-like domain-containing protein</fullName>
    </recommendedName>
</protein>
<organism evidence="2 3">
    <name type="scientific">Maribacter chungangensis</name>
    <dbReference type="NCBI Taxonomy" id="1069117"/>
    <lineage>
        <taxon>Bacteria</taxon>
        <taxon>Pseudomonadati</taxon>
        <taxon>Bacteroidota</taxon>
        <taxon>Flavobacteriia</taxon>
        <taxon>Flavobacteriales</taxon>
        <taxon>Flavobacteriaceae</taxon>
        <taxon>Maribacter</taxon>
    </lineage>
</organism>
<comment type="caution">
    <text evidence="2">The sequence shown here is derived from an EMBL/GenBank/DDBJ whole genome shotgun (WGS) entry which is preliminary data.</text>
</comment>
<dbReference type="EMBL" id="JBHTHY010000003">
    <property type="protein sequence ID" value="MFD0796393.1"/>
    <property type="molecule type" value="Genomic_DNA"/>
</dbReference>
<keyword evidence="3" id="KW-1185">Reference proteome</keyword>
<evidence type="ECO:0008006" key="4">
    <source>
        <dbReference type="Google" id="ProtNLM"/>
    </source>
</evidence>
<evidence type="ECO:0000313" key="3">
    <source>
        <dbReference type="Proteomes" id="UP001597012"/>
    </source>
</evidence>
<dbReference type="RefSeq" id="WP_379932160.1">
    <property type="nucleotide sequence ID" value="NZ_JBHTHY010000003.1"/>
</dbReference>
<feature type="chain" id="PRO_5045929125" description="YtkA-like domain-containing protein" evidence="1">
    <location>
        <begin position="22"/>
        <end position="284"/>
    </location>
</feature>